<feature type="signal peptide" evidence="2">
    <location>
        <begin position="1"/>
        <end position="20"/>
    </location>
</feature>
<comment type="caution">
    <text evidence="3">The sequence shown here is derived from an EMBL/GenBank/DDBJ whole genome shotgun (WGS) entry which is preliminary data.</text>
</comment>
<keyword evidence="4" id="KW-1185">Reference proteome</keyword>
<accession>A0AAD7P3I4</accession>
<evidence type="ECO:0000313" key="4">
    <source>
        <dbReference type="Proteomes" id="UP001215598"/>
    </source>
</evidence>
<evidence type="ECO:0000313" key="3">
    <source>
        <dbReference type="EMBL" id="KAJ7786346.1"/>
    </source>
</evidence>
<feature type="region of interest" description="Disordered" evidence="1">
    <location>
        <begin position="84"/>
        <end position="111"/>
    </location>
</feature>
<evidence type="ECO:0000256" key="1">
    <source>
        <dbReference type="SAM" id="MobiDB-lite"/>
    </source>
</evidence>
<dbReference type="EMBL" id="JARKIB010000001">
    <property type="protein sequence ID" value="KAJ7786346.1"/>
    <property type="molecule type" value="Genomic_DNA"/>
</dbReference>
<name>A0AAD7P3I4_9AGAR</name>
<dbReference type="Proteomes" id="UP001215598">
    <property type="component" value="Unassembled WGS sequence"/>
</dbReference>
<gene>
    <name evidence="3" type="ORF">B0H16DRAFT_1490127</name>
</gene>
<sequence>MWMNGLLTLLIAAVLPLAAAQSSGASGTSAAASGASAGQSGSATASAQVTVITSLTTSIGFVVTNGNRQETTSVGTILITSTIQPTTPAAPPNSSGGSSSAQTSTSTANLPTGTVSIVTDEAPSPGATGGAYGPPDSFINAAYSLARNTVLLGTFAALGGFL</sequence>
<feature type="non-terminal residue" evidence="3">
    <location>
        <position position="1"/>
    </location>
</feature>
<evidence type="ECO:0000256" key="2">
    <source>
        <dbReference type="SAM" id="SignalP"/>
    </source>
</evidence>
<dbReference type="AlphaFoldDB" id="A0AAD7P3I4"/>
<organism evidence="3 4">
    <name type="scientific">Mycena metata</name>
    <dbReference type="NCBI Taxonomy" id="1033252"/>
    <lineage>
        <taxon>Eukaryota</taxon>
        <taxon>Fungi</taxon>
        <taxon>Dikarya</taxon>
        <taxon>Basidiomycota</taxon>
        <taxon>Agaricomycotina</taxon>
        <taxon>Agaricomycetes</taxon>
        <taxon>Agaricomycetidae</taxon>
        <taxon>Agaricales</taxon>
        <taxon>Marasmiineae</taxon>
        <taxon>Mycenaceae</taxon>
        <taxon>Mycena</taxon>
    </lineage>
</organism>
<protein>
    <submittedName>
        <fullName evidence="3">Uncharacterized protein</fullName>
    </submittedName>
</protein>
<proteinExistence type="predicted"/>
<feature type="chain" id="PRO_5041947068" evidence="2">
    <location>
        <begin position="21"/>
        <end position="162"/>
    </location>
</feature>
<keyword evidence="2" id="KW-0732">Signal</keyword>
<reference evidence="3" key="1">
    <citation type="submission" date="2023-03" db="EMBL/GenBank/DDBJ databases">
        <title>Massive genome expansion in bonnet fungi (Mycena s.s.) driven by repeated elements and novel gene families across ecological guilds.</title>
        <authorList>
            <consortium name="Lawrence Berkeley National Laboratory"/>
            <person name="Harder C.B."/>
            <person name="Miyauchi S."/>
            <person name="Viragh M."/>
            <person name="Kuo A."/>
            <person name="Thoen E."/>
            <person name="Andreopoulos B."/>
            <person name="Lu D."/>
            <person name="Skrede I."/>
            <person name="Drula E."/>
            <person name="Henrissat B."/>
            <person name="Morin E."/>
            <person name="Kohler A."/>
            <person name="Barry K."/>
            <person name="LaButti K."/>
            <person name="Morin E."/>
            <person name="Salamov A."/>
            <person name="Lipzen A."/>
            <person name="Mereny Z."/>
            <person name="Hegedus B."/>
            <person name="Baldrian P."/>
            <person name="Stursova M."/>
            <person name="Weitz H."/>
            <person name="Taylor A."/>
            <person name="Grigoriev I.V."/>
            <person name="Nagy L.G."/>
            <person name="Martin F."/>
            <person name="Kauserud H."/>
        </authorList>
    </citation>
    <scope>NUCLEOTIDE SEQUENCE</scope>
    <source>
        <strain evidence="3">CBHHK182m</strain>
    </source>
</reference>
<feature type="compositionally biased region" description="Low complexity" evidence="1">
    <location>
        <begin position="92"/>
        <end position="109"/>
    </location>
</feature>